<comment type="cofactor">
    <cofactor evidence="2 19">
        <name>Zn(2+)</name>
        <dbReference type="ChEBI" id="CHEBI:29105"/>
    </cofactor>
</comment>
<feature type="binding site" evidence="19">
    <location>
        <position position="210"/>
    </location>
    <ligand>
        <name>Zn(2+)</name>
        <dbReference type="ChEBI" id="CHEBI:29105"/>
    </ligand>
</feature>
<dbReference type="SUPFAM" id="SSF47644">
    <property type="entry name" value="Methionine synthase domain"/>
    <property type="match status" value="1"/>
</dbReference>
<dbReference type="GO" id="GO:0046653">
    <property type="term" value="P:tetrahydrofolate metabolic process"/>
    <property type="evidence" value="ECO:0007669"/>
    <property type="project" value="TreeGrafter"/>
</dbReference>
<dbReference type="EC" id="2.1.1.13" evidence="6"/>
<dbReference type="PANTHER" id="PTHR45833">
    <property type="entry name" value="METHIONINE SYNTHASE"/>
    <property type="match status" value="1"/>
</dbReference>
<evidence type="ECO:0000256" key="1">
    <source>
        <dbReference type="ARBA" id="ARBA00001700"/>
    </source>
</evidence>
<keyword evidence="16" id="KW-0170">Cobalt</keyword>
<reference evidence="24" key="1">
    <citation type="journal article" date="2020" name="Appl. Environ. Microbiol.">
        <title>Medium-Chain Fatty Acid Synthesis by 'Candidatus Weimeria bifida' gen. nov., sp. nov., and 'Candidatus Pseudoramibacter fermentans' sp. nov.</title>
        <authorList>
            <person name="Scarborough M.J."/>
            <person name="Myers K.S."/>
            <person name="Donohue T.J."/>
            <person name="Noguera D.R."/>
        </authorList>
    </citation>
    <scope>NUCLEOTIDE SEQUENCE</scope>
    <source>
        <strain evidence="24">LCO1.1</strain>
    </source>
</reference>
<evidence type="ECO:0000256" key="14">
    <source>
        <dbReference type="ARBA" id="ARBA00022833"/>
    </source>
</evidence>
<evidence type="ECO:0000313" key="24">
    <source>
        <dbReference type="EMBL" id="MQN01585.1"/>
    </source>
</evidence>
<feature type="domain" description="B12-binding N-terminal" evidence="23">
    <location>
        <begin position="592"/>
        <end position="686"/>
    </location>
</feature>
<keyword evidence="11 19" id="KW-0808">Transferase</keyword>
<protein>
    <recommendedName>
        <fullName evidence="7">Methionine synthase</fullName>
        <ecNumber evidence="6">2.1.1.13</ecNumber>
    </recommendedName>
    <alternativeName>
        <fullName evidence="18">5-methyltetrahydrofolate--homocysteine methyltransferase</fullName>
    </alternativeName>
</protein>
<organism evidence="24 25">
    <name type="scientific">Candidatus Weimeria bifida</name>
    <dbReference type="NCBI Taxonomy" id="2599074"/>
    <lineage>
        <taxon>Bacteria</taxon>
        <taxon>Bacillati</taxon>
        <taxon>Bacillota</taxon>
        <taxon>Clostridia</taxon>
        <taxon>Lachnospirales</taxon>
        <taxon>Lachnospiraceae</taxon>
        <taxon>Candidatus Weimeria</taxon>
    </lineage>
</organism>
<proteinExistence type="inferred from homology"/>
<dbReference type="UniPathway" id="UPA00051">
    <property type="reaction ID" value="UER00081"/>
</dbReference>
<evidence type="ECO:0000256" key="6">
    <source>
        <dbReference type="ARBA" id="ARBA00012032"/>
    </source>
</evidence>
<sequence length="819" mass="88622">MTVTEFKDLFKNAHPVFLDGAVGTNMMKAGMPGGVCPEKWMADNPLPISKLQHDYMEAGSQIVLAPSFAANRIKLKEYGLEDQVYSINATLARNTRKATDGKCLVAGDITMTGQQLAPLGELDFEDLVDVYKEQAAALIDGGVDLFFIETMMSLQETRAALLAVKETAPDMPALTSMTYNEDGKTLYGTAPAEATVVLQSLGADAIGLNCSTGPEKMVPLIEEMRRYATVPIIAKPNDGIPELINDETVYRLSPEEFSDNMVSLVKAGATIIGGCCGTTPAHIRAMVEKTRDLCTLKPDPVTERVISSERKVQEIEPGKQFLVIGERINPTGKKKLQAELRSGSLDMVKDFARSQEENGAAILDINMGTNGIDEKEMMLRAIDEVTYETDLPLCIDTSYPEVMEAALRRYPGRALINSISGEEERMEKMLPIAKKYGAMFIVLPLSSAGLPKTLEEKHANLERVLAAVKAAGMSENRAVVDVLVATVGADQESAVKCFSTIDYCHSRGLPTVCGLSNISFGLPERAFVNTAFLNMAIAHGLTMAIANPSQKLLMLTALAGDMLLCREGATERYLKTAAEADVTVSTVGSKTSGSVQEKKSDLSPVMEAVVKGDTTHIQELVKKDIANGRDPKEILNTDLIAGIQMVGELYEQKKYFLPQMISGANAMEKGVAVIEPLLKKDSSEQKETVVCATVEGDIHDIGKNLVVLMLKNYGYNVIDLGKDVKAEDIIEAAINSKASVIGLSALMTTTMVHMKEVVKLRNERYPSCRIVIGGACITPSYSDEIGADGYSADAAECVKLVDRLLAEDKQQNNGKALAM</sequence>
<dbReference type="InterPro" id="IPR036589">
    <property type="entry name" value="HCY_dom_sf"/>
</dbReference>
<keyword evidence="10" id="KW-0846">Cobalamin</keyword>
<keyword evidence="8 19" id="KW-0489">Methyltransferase</keyword>
<comment type="pathway">
    <text evidence="4">Amino-acid biosynthesis; L-methionine biosynthesis via de novo pathway; L-methionine from L-homocysteine (MetH route): step 1/1.</text>
</comment>
<evidence type="ECO:0000256" key="8">
    <source>
        <dbReference type="ARBA" id="ARBA00022603"/>
    </source>
</evidence>
<dbReference type="GO" id="GO:0046872">
    <property type="term" value="F:metal ion binding"/>
    <property type="evidence" value="ECO:0007669"/>
    <property type="project" value="UniProtKB-KW"/>
</dbReference>
<dbReference type="AlphaFoldDB" id="A0A6N7J0N3"/>
<evidence type="ECO:0000313" key="25">
    <source>
        <dbReference type="Proteomes" id="UP000460257"/>
    </source>
</evidence>
<evidence type="ECO:0000256" key="19">
    <source>
        <dbReference type="PROSITE-ProRule" id="PRU00333"/>
    </source>
</evidence>
<dbReference type="PROSITE" id="PS50970">
    <property type="entry name" value="HCY"/>
    <property type="match status" value="1"/>
</dbReference>
<dbReference type="InterPro" id="IPR050554">
    <property type="entry name" value="Met_Synthase/Corrinoid"/>
</dbReference>
<dbReference type="InterPro" id="IPR006158">
    <property type="entry name" value="Cobalamin-bd"/>
</dbReference>
<keyword evidence="12" id="KW-0949">S-adenosyl-L-methionine</keyword>
<keyword evidence="13 19" id="KW-0479">Metal-binding</keyword>
<comment type="cofactor">
    <cofactor evidence="3">
        <name>methylcob(III)alamin</name>
        <dbReference type="ChEBI" id="CHEBI:28115"/>
    </cofactor>
</comment>
<dbReference type="PANTHER" id="PTHR45833:SF1">
    <property type="entry name" value="METHIONINE SYNTHASE"/>
    <property type="match status" value="1"/>
</dbReference>
<dbReference type="SMART" id="SM01018">
    <property type="entry name" value="B12-binding_2"/>
    <property type="match status" value="1"/>
</dbReference>
<dbReference type="SUPFAM" id="SSF52242">
    <property type="entry name" value="Cobalamin (vitamin B12)-binding domain"/>
    <property type="match status" value="1"/>
</dbReference>
<dbReference type="GO" id="GO:0050667">
    <property type="term" value="P:homocysteine metabolic process"/>
    <property type="evidence" value="ECO:0007669"/>
    <property type="project" value="TreeGrafter"/>
</dbReference>
<evidence type="ECO:0000256" key="4">
    <source>
        <dbReference type="ARBA" id="ARBA00005178"/>
    </source>
</evidence>
<dbReference type="SUPFAM" id="SSF51717">
    <property type="entry name" value="Dihydropteroate synthetase-like"/>
    <property type="match status" value="1"/>
</dbReference>
<dbReference type="PROSITE" id="PS51332">
    <property type="entry name" value="B12_BINDING"/>
    <property type="match status" value="1"/>
</dbReference>
<evidence type="ECO:0000256" key="15">
    <source>
        <dbReference type="ARBA" id="ARBA00023167"/>
    </source>
</evidence>
<evidence type="ECO:0000256" key="11">
    <source>
        <dbReference type="ARBA" id="ARBA00022679"/>
    </source>
</evidence>
<dbReference type="Gene3D" id="3.40.50.280">
    <property type="entry name" value="Cobalamin-binding domain"/>
    <property type="match status" value="1"/>
</dbReference>
<dbReference type="Gene3D" id="1.10.1240.10">
    <property type="entry name" value="Methionine synthase domain"/>
    <property type="match status" value="1"/>
</dbReference>
<evidence type="ECO:0000256" key="12">
    <source>
        <dbReference type="ARBA" id="ARBA00022691"/>
    </source>
</evidence>
<feature type="domain" description="B12-binding" evidence="22">
    <location>
        <begin position="686"/>
        <end position="815"/>
    </location>
</feature>
<evidence type="ECO:0000259" key="21">
    <source>
        <dbReference type="PROSITE" id="PS50972"/>
    </source>
</evidence>
<evidence type="ECO:0000256" key="7">
    <source>
        <dbReference type="ARBA" id="ARBA00013998"/>
    </source>
</evidence>
<feature type="domain" description="Hcy-binding" evidence="20">
    <location>
        <begin position="4"/>
        <end position="290"/>
    </location>
</feature>
<dbReference type="Gene3D" id="3.20.20.20">
    <property type="entry name" value="Dihydropteroate synthase-like"/>
    <property type="match status" value="1"/>
</dbReference>
<dbReference type="PROSITE" id="PS50972">
    <property type="entry name" value="PTERIN_BINDING"/>
    <property type="match status" value="1"/>
</dbReference>
<evidence type="ECO:0000256" key="5">
    <source>
        <dbReference type="ARBA" id="ARBA00010398"/>
    </source>
</evidence>
<dbReference type="Pfam" id="PF02574">
    <property type="entry name" value="S-methyl_trans"/>
    <property type="match status" value="1"/>
</dbReference>
<comment type="function">
    <text evidence="17">Catalyzes the transfer of a methyl group from methyl-cobalamin to homocysteine, yielding enzyme-bound cob(I)alamin and methionine. Subsequently, remethylates the cofactor using methyltetrahydrofolate.</text>
</comment>
<evidence type="ECO:0000256" key="16">
    <source>
        <dbReference type="ARBA" id="ARBA00023285"/>
    </source>
</evidence>
<dbReference type="GO" id="GO:0008705">
    <property type="term" value="F:methionine synthase activity"/>
    <property type="evidence" value="ECO:0007669"/>
    <property type="project" value="UniProtKB-EC"/>
</dbReference>
<evidence type="ECO:0000256" key="18">
    <source>
        <dbReference type="ARBA" id="ARBA00031040"/>
    </source>
</evidence>
<comment type="similarity">
    <text evidence="5">Belongs to the vitamin-B12 dependent methionine synthase family.</text>
</comment>
<dbReference type="GO" id="GO:0031419">
    <property type="term" value="F:cobalamin binding"/>
    <property type="evidence" value="ECO:0007669"/>
    <property type="project" value="UniProtKB-KW"/>
</dbReference>
<dbReference type="InterPro" id="IPR000489">
    <property type="entry name" value="Pterin-binding_dom"/>
</dbReference>
<dbReference type="Gene3D" id="3.20.20.330">
    <property type="entry name" value="Homocysteine-binding-like domain"/>
    <property type="match status" value="1"/>
</dbReference>
<dbReference type="GO" id="GO:0005829">
    <property type="term" value="C:cytosol"/>
    <property type="evidence" value="ECO:0007669"/>
    <property type="project" value="TreeGrafter"/>
</dbReference>
<evidence type="ECO:0000256" key="2">
    <source>
        <dbReference type="ARBA" id="ARBA00001947"/>
    </source>
</evidence>
<keyword evidence="9" id="KW-0028">Amino-acid biosynthesis</keyword>
<evidence type="ECO:0000256" key="3">
    <source>
        <dbReference type="ARBA" id="ARBA00001956"/>
    </source>
</evidence>
<keyword evidence="15" id="KW-0486">Methionine biosynthesis</keyword>
<dbReference type="SUPFAM" id="SSF82282">
    <property type="entry name" value="Homocysteine S-methyltransferase"/>
    <property type="match status" value="1"/>
</dbReference>
<feature type="binding site" evidence="19">
    <location>
        <position position="275"/>
    </location>
    <ligand>
        <name>Zn(2+)</name>
        <dbReference type="ChEBI" id="CHEBI:29105"/>
    </ligand>
</feature>
<evidence type="ECO:0000259" key="20">
    <source>
        <dbReference type="PROSITE" id="PS50970"/>
    </source>
</evidence>
<dbReference type="PROSITE" id="PS51337">
    <property type="entry name" value="B12_BINDING_NTER"/>
    <property type="match status" value="1"/>
</dbReference>
<dbReference type="InterPro" id="IPR003726">
    <property type="entry name" value="HCY_dom"/>
</dbReference>
<evidence type="ECO:0000259" key="22">
    <source>
        <dbReference type="PROSITE" id="PS51332"/>
    </source>
</evidence>
<dbReference type="GO" id="GO:0032259">
    <property type="term" value="P:methylation"/>
    <property type="evidence" value="ECO:0007669"/>
    <property type="project" value="UniProtKB-KW"/>
</dbReference>
<dbReference type="InterPro" id="IPR003759">
    <property type="entry name" value="Cbl-bd_cap"/>
</dbReference>
<comment type="catalytic activity">
    <reaction evidence="1">
        <text>(6S)-5-methyl-5,6,7,8-tetrahydrofolate + L-homocysteine = (6S)-5,6,7,8-tetrahydrofolate + L-methionine</text>
        <dbReference type="Rhea" id="RHEA:11172"/>
        <dbReference type="ChEBI" id="CHEBI:18608"/>
        <dbReference type="ChEBI" id="CHEBI:57453"/>
        <dbReference type="ChEBI" id="CHEBI:57844"/>
        <dbReference type="ChEBI" id="CHEBI:58199"/>
        <dbReference type="EC" id="2.1.1.13"/>
    </reaction>
</comment>
<comment type="caution">
    <text evidence="24">The sequence shown here is derived from an EMBL/GenBank/DDBJ whole genome shotgun (WGS) entry which is preliminary data.</text>
</comment>
<evidence type="ECO:0000256" key="10">
    <source>
        <dbReference type="ARBA" id="ARBA00022628"/>
    </source>
</evidence>
<dbReference type="EMBL" id="VOGC01000006">
    <property type="protein sequence ID" value="MQN01585.1"/>
    <property type="molecule type" value="Genomic_DNA"/>
</dbReference>
<feature type="binding site" evidence="19">
    <location>
        <position position="276"/>
    </location>
    <ligand>
        <name>Zn(2+)</name>
        <dbReference type="ChEBI" id="CHEBI:29105"/>
    </ligand>
</feature>
<gene>
    <name evidence="24" type="ORF">FRC54_06640</name>
</gene>
<dbReference type="CDD" id="cd02070">
    <property type="entry name" value="corrinoid_protein_B12-BD"/>
    <property type="match status" value="1"/>
</dbReference>
<keyword evidence="25" id="KW-1185">Reference proteome</keyword>
<dbReference type="InterPro" id="IPR011005">
    <property type="entry name" value="Dihydropteroate_synth-like_sf"/>
</dbReference>
<evidence type="ECO:0000256" key="9">
    <source>
        <dbReference type="ARBA" id="ARBA00022605"/>
    </source>
</evidence>
<evidence type="ECO:0000256" key="13">
    <source>
        <dbReference type="ARBA" id="ARBA00022723"/>
    </source>
</evidence>
<dbReference type="InterPro" id="IPR036594">
    <property type="entry name" value="Meth_synthase_dom"/>
</dbReference>
<dbReference type="Pfam" id="PF02607">
    <property type="entry name" value="B12-binding_2"/>
    <property type="match status" value="1"/>
</dbReference>
<dbReference type="InterPro" id="IPR036724">
    <property type="entry name" value="Cobalamin-bd_sf"/>
</dbReference>
<accession>A0A6N7J0N3</accession>
<evidence type="ECO:0000259" key="23">
    <source>
        <dbReference type="PROSITE" id="PS51337"/>
    </source>
</evidence>
<feature type="domain" description="Pterin-binding" evidence="21">
    <location>
        <begin position="321"/>
        <end position="585"/>
    </location>
</feature>
<keyword evidence="14 19" id="KW-0862">Zinc</keyword>
<dbReference type="Proteomes" id="UP000460257">
    <property type="component" value="Unassembled WGS sequence"/>
</dbReference>
<dbReference type="Pfam" id="PF00809">
    <property type="entry name" value="Pterin_bind"/>
    <property type="match status" value="1"/>
</dbReference>
<name>A0A6N7J0N3_9FIRM</name>
<evidence type="ECO:0000256" key="17">
    <source>
        <dbReference type="ARBA" id="ARBA00025552"/>
    </source>
</evidence>
<dbReference type="Pfam" id="PF02310">
    <property type="entry name" value="B12-binding"/>
    <property type="match status" value="1"/>
</dbReference>